<dbReference type="PANTHER" id="PTHR42944:SF1">
    <property type="entry name" value="ADENINE DNA GLYCOSYLASE"/>
    <property type="match status" value="1"/>
</dbReference>
<dbReference type="Gene3D" id="1.10.1670.10">
    <property type="entry name" value="Helix-hairpin-Helix base-excision DNA repair enzymes (C-terminal)"/>
    <property type="match status" value="1"/>
</dbReference>
<dbReference type="EC" id="3.2.2.31" evidence="5"/>
<dbReference type="EMBL" id="CACVAZ010000020">
    <property type="protein sequence ID" value="CAA6804777.1"/>
    <property type="molecule type" value="Genomic_DNA"/>
</dbReference>
<comment type="cofactor">
    <cofactor evidence="2">
        <name>[4Fe-4S] cluster</name>
        <dbReference type="ChEBI" id="CHEBI:49883"/>
    </cofactor>
</comment>
<dbReference type="InterPro" id="IPR044298">
    <property type="entry name" value="MIG/MutY"/>
</dbReference>
<dbReference type="Gene3D" id="1.10.340.30">
    <property type="entry name" value="Hypothetical protein, domain 2"/>
    <property type="match status" value="1"/>
</dbReference>
<dbReference type="CDD" id="cd00056">
    <property type="entry name" value="ENDO3c"/>
    <property type="match status" value="1"/>
</dbReference>
<evidence type="ECO:0000256" key="3">
    <source>
        <dbReference type="ARBA" id="ARBA00002933"/>
    </source>
</evidence>
<dbReference type="GO" id="GO:0032357">
    <property type="term" value="F:oxidized purine DNA binding"/>
    <property type="evidence" value="ECO:0007669"/>
    <property type="project" value="TreeGrafter"/>
</dbReference>
<organism evidence="15">
    <name type="scientific">uncultured Sulfurovum sp</name>
    <dbReference type="NCBI Taxonomy" id="269237"/>
    <lineage>
        <taxon>Bacteria</taxon>
        <taxon>Pseudomonadati</taxon>
        <taxon>Campylobacterota</taxon>
        <taxon>Epsilonproteobacteria</taxon>
        <taxon>Campylobacterales</taxon>
        <taxon>Sulfurovaceae</taxon>
        <taxon>Sulfurovum</taxon>
        <taxon>environmental samples</taxon>
    </lineage>
</organism>
<evidence type="ECO:0000256" key="1">
    <source>
        <dbReference type="ARBA" id="ARBA00000843"/>
    </source>
</evidence>
<evidence type="ECO:0000256" key="11">
    <source>
        <dbReference type="ARBA" id="ARBA00023014"/>
    </source>
</evidence>
<dbReference type="SUPFAM" id="SSF55811">
    <property type="entry name" value="Nudix"/>
    <property type="match status" value="1"/>
</dbReference>
<keyword evidence="12" id="KW-0234">DNA repair</keyword>
<evidence type="ECO:0000256" key="8">
    <source>
        <dbReference type="ARBA" id="ARBA00022763"/>
    </source>
</evidence>
<keyword evidence="11" id="KW-0411">Iron-sulfur</keyword>
<dbReference type="GO" id="GO:0006298">
    <property type="term" value="P:mismatch repair"/>
    <property type="evidence" value="ECO:0007669"/>
    <property type="project" value="TreeGrafter"/>
</dbReference>
<evidence type="ECO:0000256" key="9">
    <source>
        <dbReference type="ARBA" id="ARBA00022801"/>
    </source>
</evidence>
<keyword evidence="7" id="KW-0479">Metal-binding</keyword>
<evidence type="ECO:0000259" key="14">
    <source>
        <dbReference type="SMART" id="SM00478"/>
    </source>
</evidence>
<name>A0A6S6SP65_9BACT</name>
<dbReference type="PANTHER" id="PTHR42944">
    <property type="entry name" value="ADENINE DNA GLYCOSYLASE"/>
    <property type="match status" value="1"/>
</dbReference>
<keyword evidence="10" id="KW-0408">Iron</keyword>
<dbReference type="GO" id="GO:0046872">
    <property type="term" value="F:metal ion binding"/>
    <property type="evidence" value="ECO:0007669"/>
    <property type="project" value="UniProtKB-KW"/>
</dbReference>
<evidence type="ECO:0000313" key="15">
    <source>
        <dbReference type="EMBL" id="CAA6804777.1"/>
    </source>
</evidence>
<dbReference type="PROSITE" id="PS01155">
    <property type="entry name" value="ENDONUCLEASE_III_2"/>
    <property type="match status" value="1"/>
</dbReference>
<protein>
    <recommendedName>
        <fullName evidence="6">Adenine DNA glycosylase</fullName>
        <ecNumber evidence="5">3.2.2.31</ecNumber>
    </recommendedName>
</protein>
<proteinExistence type="inferred from homology"/>
<evidence type="ECO:0000256" key="4">
    <source>
        <dbReference type="ARBA" id="ARBA00008343"/>
    </source>
</evidence>
<keyword evidence="9 15" id="KW-0378">Hydrolase</keyword>
<gene>
    <name evidence="15" type="ORF">HELGO_WM30371</name>
</gene>
<evidence type="ECO:0000256" key="5">
    <source>
        <dbReference type="ARBA" id="ARBA00012045"/>
    </source>
</evidence>
<dbReference type="GO" id="GO:0051536">
    <property type="term" value="F:iron-sulfur cluster binding"/>
    <property type="evidence" value="ECO:0007669"/>
    <property type="project" value="UniProtKB-KW"/>
</dbReference>
<keyword evidence="8" id="KW-0227">DNA damage</keyword>
<dbReference type="NCBIfam" id="TIGR01084">
    <property type="entry name" value="mutY"/>
    <property type="match status" value="1"/>
</dbReference>
<dbReference type="GO" id="GO:0034039">
    <property type="term" value="F:8-oxo-7,8-dihydroguanine DNA N-glycosylase activity"/>
    <property type="evidence" value="ECO:0007669"/>
    <property type="project" value="TreeGrafter"/>
</dbReference>
<dbReference type="Pfam" id="PF00730">
    <property type="entry name" value="HhH-GPD"/>
    <property type="match status" value="1"/>
</dbReference>
<comment type="catalytic activity">
    <reaction evidence="1">
        <text>Hydrolyzes free adenine bases from 7,8-dihydro-8-oxoguanine:adenine mismatched double-stranded DNA, leaving an apurinic site.</text>
        <dbReference type="EC" id="3.2.2.31"/>
    </reaction>
</comment>
<dbReference type="SUPFAM" id="SSF48150">
    <property type="entry name" value="DNA-glycosylase"/>
    <property type="match status" value="1"/>
</dbReference>
<dbReference type="SMART" id="SM00478">
    <property type="entry name" value="ENDO3c"/>
    <property type="match status" value="1"/>
</dbReference>
<evidence type="ECO:0000256" key="10">
    <source>
        <dbReference type="ARBA" id="ARBA00023004"/>
    </source>
</evidence>
<dbReference type="InterPro" id="IPR004036">
    <property type="entry name" value="Endonuclease-III-like_CS2"/>
</dbReference>
<evidence type="ECO:0000256" key="7">
    <source>
        <dbReference type="ARBA" id="ARBA00022723"/>
    </source>
</evidence>
<dbReference type="InterPro" id="IPR005760">
    <property type="entry name" value="A/G_AdeGlyc_MutY"/>
</dbReference>
<dbReference type="GO" id="GO:0006284">
    <property type="term" value="P:base-excision repair"/>
    <property type="evidence" value="ECO:0007669"/>
    <property type="project" value="InterPro"/>
</dbReference>
<dbReference type="AlphaFoldDB" id="A0A6S6SP65"/>
<keyword evidence="13 15" id="KW-0326">Glycosidase</keyword>
<dbReference type="InterPro" id="IPR015797">
    <property type="entry name" value="NUDIX_hydrolase-like_dom_sf"/>
</dbReference>
<evidence type="ECO:0000256" key="12">
    <source>
        <dbReference type="ARBA" id="ARBA00023204"/>
    </source>
</evidence>
<comment type="function">
    <text evidence="3">Adenine glycosylase active on G-A mispairs. MutY also corrects error-prone DNA synthesis past GO lesions which are due to the oxidatively damaged form of guanine: 7,8-dihydro-8-oxoguanine (8-oxo-dGTP).</text>
</comment>
<accession>A0A6S6SP65</accession>
<evidence type="ECO:0000256" key="6">
    <source>
        <dbReference type="ARBA" id="ARBA00022023"/>
    </source>
</evidence>
<dbReference type="InterPro" id="IPR023170">
    <property type="entry name" value="HhH_base_excis_C"/>
</dbReference>
<comment type="similarity">
    <text evidence="4">Belongs to the Nth/MutY family.</text>
</comment>
<sequence length="322" mass="37647">MQKNKYEKIHQNILIWYKEYGRVTLPWRNINSPYEVYLSEIMLQQTQVKTVLERFYFQFLEKFPTLKDVANAPVEDVLKAWEGLGYYTRARNLHKTAIETKGTLPHSAEALEELSGIGKSTANAVACFAFDEALPILDANVKRILYRFFAVKVCNDKKLWELAYELYDKNNAYIYNQSMMDIGSAICTHKNPSCEVCPFESLCQGKEKPLLYPEKKIKKKKPIRKRTLVIYYKKDKYALRQNKERLLSGLWGFKQEEDFEVSKHTIKLGAFKQHYTHFTLEASVVLFEDKEQKSYFSINEIHDLALSGADRKALALLEKYCQ</sequence>
<dbReference type="InterPro" id="IPR003265">
    <property type="entry name" value="HhH-GPD_domain"/>
</dbReference>
<reference evidence="15" key="1">
    <citation type="submission" date="2020-01" db="EMBL/GenBank/DDBJ databases">
        <authorList>
            <person name="Meier V. D."/>
            <person name="Meier V D."/>
        </authorList>
    </citation>
    <scope>NUCLEOTIDE SEQUENCE</scope>
    <source>
        <strain evidence="15">HLG_WM_MAG_02</strain>
    </source>
</reference>
<evidence type="ECO:0000256" key="2">
    <source>
        <dbReference type="ARBA" id="ARBA00001966"/>
    </source>
</evidence>
<feature type="domain" description="HhH-GPD" evidence="14">
    <location>
        <begin position="42"/>
        <end position="185"/>
    </location>
</feature>
<evidence type="ECO:0000256" key="13">
    <source>
        <dbReference type="ARBA" id="ARBA00023295"/>
    </source>
</evidence>
<dbReference type="GO" id="GO:0000701">
    <property type="term" value="F:purine-specific mismatch base pair DNA N-glycosylase activity"/>
    <property type="evidence" value="ECO:0007669"/>
    <property type="project" value="UniProtKB-EC"/>
</dbReference>
<dbReference type="GO" id="GO:0035485">
    <property type="term" value="F:adenine/guanine mispair binding"/>
    <property type="evidence" value="ECO:0007669"/>
    <property type="project" value="TreeGrafter"/>
</dbReference>
<dbReference type="InterPro" id="IPR011257">
    <property type="entry name" value="DNA_glycosylase"/>
</dbReference>